<organism evidence="1">
    <name type="scientific">uncultured Gemmatimonadota bacterium</name>
    <dbReference type="NCBI Taxonomy" id="203437"/>
    <lineage>
        <taxon>Bacteria</taxon>
        <taxon>Pseudomonadati</taxon>
        <taxon>Gemmatimonadota</taxon>
        <taxon>environmental samples</taxon>
    </lineage>
</organism>
<dbReference type="Gene3D" id="3.40.50.150">
    <property type="entry name" value="Vaccinia Virus protein VP39"/>
    <property type="match status" value="1"/>
</dbReference>
<gene>
    <name evidence="1" type="ORF">AVDCRST_MAG89-1420</name>
</gene>
<dbReference type="InterPro" id="IPR029063">
    <property type="entry name" value="SAM-dependent_MTases_sf"/>
</dbReference>
<proteinExistence type="predicted"/>
<dbReference type="AlphaFoldDB" id="A0A6J4KVN0"/>
<dbReference type="Pfam" id="PF13489">
    <property type="entry name" value="Methyltransf_23"/>
    <property type="match status" value="1"/>
</dbReference>
<dbReference type="SUPFAM" id="SSF53335">
    <property type="entry name" value="S-adenosyl-L-methionine-dependent methyltransferases"/>
    <property type="match status" value="1"/>
</dbReference>
<accession>A0A6J4KVN0</accession>
<dbReference type="EMBL" id="CADCTV010000311">
    <property type="protein sequence ID" value="CAA9316314.1"/>
    <property type="molecule type" value="Genomic_DNA"/>
</dbReference>
<reference evidence="1" key="1">
    <citation type="submission" date="2020-02" db="EMBL/GenBank/DDBJ databases">
        <authorList>
            <person name="Meier V. D."/>
        </authorList>
    </citation>
    <scope>NUCLEOTIDE SEQUENCE</scope>
    <source>
        <strain evidence="1">AVDCRST_MAG89</strain>
    </source>
</reference>
<sequence>MSLLSRVAGKLPGGHGAKAHAGPGAPARGAVLDTPEARELQERVAAVPFWFHSLELGMGVVTPGFKSREIHHRELASFQLPDLRGKSVLDVGAWDGFYSFSAERLGAERVVALDYHVWGLDRDAKNRYKAECKAKGIPQRHPKHIPELWKFDELPGKRGFDLARAALGSRVDSVVRDATKMDAATVGQFDVVLYLGVLYHMENPLESLKRVREVTKEVAVIETEAAAFRGFKDRPMCEFFHPSRQLADDPTNFWAPNAAALAGLCEAAGFSRVELLTPAPSPLRVPVARYRLVAHAYV</sequence>
<evidence type="ECO:0000313" key="1">
    <source>
        <dbReference type="EMBL" id="CAA9316314.1"/>
    </source>
</evidence>
<protein>
    <recommendedName>
        <fullName evidence="2">DUF1698 domain-containing protein</fullName>
    </recommendedName>
</protein>
<name>A0A6J4KVN0_9BACT</name>
<evidence type="ECO:0008006" key="2">
    <source>
        <dbReference type="Google" id="ProtNLM"/>
    </source>
</evidence>